<keyword evidence="8" id="KW-0963">Cytoplasm</keyword>
<evidence type="ECO:0000313" key="10">
    <source>
        <dbReference type="EMBL" id="SHJ61926.1"/>
    </source>
</evidence>
<dbReference type="GO" id="GO:0036431">
    <property type="term" value="F:dCMP kinase activity"/>
    <property type="evidence" value="ECO:0007669"/>
    <property type="project" value="InterPro"/>
</dbReference>
<evidence type="ECO:0000256" key="6">
    <source>
        <dbReference type="ARBA" id="ARBA00047615"/>
    </source>
</evidence>
<comment type="similarity">
    <text evidence="1 8">Belongs to the cytidylate kinase family. Type 1 subfamily.</text>
</comment>
<keyword evidence="5 8" id="KW-0067">ATP-binding</keyword>
<comment type="caution">
    <text evidence="10">The sequence shown here is derived from an EMBL/GenBank/DDBJ whole genome shotgun (WGS) entry which is preliminary data.</text>
</comment>
<evidence type="ECO:0000259" key="9">
    <source>
        <dbReference type="Pfam" id="PF02224"/>
    </source>
</evidence>
<dbReference type="AlphaFoldDB" id="A0A8G2CBR8"/>
<keyword evidence="3 8" id="KW-0547">Nucleotide-binding</keyword>
<dbReference type="EMBL" id="FQZR01000008">
    <property type="protein sequence ID" value="SHJ61926.1"/>
    <property type="molecule type" value="Genomic_DNA"/>
</dbReference>
<sequence>MQNNLRVVTLDGPAGVGKTTLAKRVAQELSIAYLDTGAMFRIFGWKFGEAAPGMSEKELDAHIAQYTFSLSGIGFNSVLSVNGTPVGDEIRTEEVAALASSVAKLPVVRDALKRVQREISTQTSLVAEGRDMGSVVFPNAEYKFFLDATAEERGARRFKQLQEMGKPADLDIIIQQIKERDEQDRTRKIAPLVAADDAHIIDTTKLDIDGVFAAIMSFFD</sequence>
<dbReference type="SUPFAM" id="SSF52540">
    <property type="entry name" value="P-loop containing nucleoside triphosphate hydrolases"/>
    <property type="match status" value="1"/>
</dbReference>
<evidence type="ECO:0000256" key="8">
    <source>
        <dbReference type="HAMAP-Rule" id="MF_00238"/>
    </source>
</evidence>
<dbReference type="GO" id="GO:0015949">
    <property type="term" value="P:nucleobase-containing small molecule interconversion"/>
    <property type="evidence" value="ECO:0007669"/>
    <property type="project" value="TreeGrafter"/>
</dbReference>
<evidence type="ECO:0000256" key="1">
    <source>
        <dbReference type="ARBA" id="ARBA00009427"/>
    </source>
</evidence>
<keyword evidence="2 8" id="KW-0808">Transferase</keyword>
<evidence type="ECO:0000256" key="7">
    <source>
        <dbReference type="ARBA" id="ARBA00048478"/>
    </source>
</evidence>
<evidence type="ECO:0000256" key="5">
    <source>
        <dbReference type="ARBA" id="ARBA00022840"/>
    </source>
</evidence>
<dbReference type="Proteomes" id="UP000184001">
    <property type="component" value="Unassembled WGS sequence"/>
</dbReference>
<dbReference type="InterPro" id="IPR011994">
    <property type="entry name" value="Cytidylate_kinase_dom"/>
</dbReference>
<dbReference type="CDD" id="cd02020">
    <property type="entry name" value="CMPK"/>
    <property type="match status" value="1"/>
</dbReference>
<dbReference type="NCBIfam" id="TIGR00017">
    <property type="entry name" value="cmk"/>
    <property type="match status" value="1"/>
</dbReference>
<evidence type="ECO:0000256" key="4">
    <source>
        <dbReference type="ARBA" id="ARBA00022777"/>
    </source>
</evidence>
<feature type="domain" description="Cytidylate kinase" evidence="9">
    <location>
        <begin position="8"/>
        <end position="217"/>
    </location>
</feature>
<evidence type="ECO:0000256" key="3">
    <source>
        <dbReference type="ARBA" id="ARBA00022741"/>
    </source>
</evidence>
<proteinExistence type="inferred from homology"/>
<accession>A0A8G2CBR8</accession>
<dbReference type="GO" id="GO:0006220">
    <property type="term" value="P:pyrimidine nucleotide metabolic process"/>
    <property type="evidence" value="ECO:0007669"/>
    <property type="project" value="UniProtKB-UniRule"/>
</dbReference>
<dbReference type="InterPro" id="IPR003136">
    <property type="entry name" value="Cytidylate_kin"/>
</dbReference>
<evidence type="ECO:0000313" key="11">
    <source>
        <dbReference type="Proteomes" id="UP000184001"/>
    </source>
</evidence>
<name>A0A8G2CBR8_9BACT</name>
<gene>
    <name evidence="8" type="primary">cmk</name>
    <name evidence="10" type="ORF">SAMN05660830_02855</name>
</gene>
<comment type="subcellular location">
    <subcellularLocation>
        <location evidence="8">Cytoplasm</location>
    </subcellularLocation>
</comment>
<dbReference type="EC" id="2.7.4.25" evidence="8"/>
<dbReference type="Gene3D" id="3.40.50.300">
    <property type="entry name" value="P-loop containing nucleotide triphosphate hydrolases"/>
    <property type="match status" value="1"/>
</dbReference>
<dbReference type="InterPro" id="IPR027417">
    <property type="entry name" value="P-loop_NTPase"/>
</dbReference>
<dbReference type="RefSeq" id="WP_019999455.1">
    <property type="nucleotide sequence ID" value="NZ_CP192219.1"/>
</dbReference>
<dbReference type="PANTHER" id="PTHR21299:SF2">
    <property type="entry name" value="CYTIDYLATE KINASE"/>
    <property type="match status" value="1"/>
</dbReference>
<dbReference type="HAMAP" id="MF_00238">
    <property type="entry name" value="Cytidyl_kinase_type1"/>
    <property type="match status" value="1"/>
</dbReference>
<evidence type="ECO:0000256" key="2">
    <source>
        <dbReference type="ARBA" id="ARBA00022679"/>
    </source>
</evidence>
<comment type="catalytic activity">
    <reaction evidence="7 8">
        <text>CMP + ATP = CDP + ADP</text>
        <dbReference type="Rhea" id="RHEA:11600"/>
        <dbReference type="ChEBI" id="CHEBI:30616"/>
        <dbReference type="ChEBI" id="CHEBI:58069"/>
        <dbReference type="ChEBI" id="CHEBI:60377"/>
        <dbReference type="ChEBI" id="CHEBI:456216"/>
        <dbReference type="EC" id="2.7.4.25"/>
    </reaction>
</comment>
<feature type="binding site" evidence="8">
    <location>
        <begin position="12"/>
        <end position="20"/>
    </location>
    <ligand>
        <name>ATP</name>
        <dbReference type="ChEBI" id="CHEBI:30616"/>
    </ligand>
</feature>
<organism evidence="10 11">
    <name type="scientific">Halodesulfovibrio aestuarii</name>
    <dbReference type="NCBI Taxonomy" id="126333"/>
    <lineage>
        <taxon>Bacteria</taxon>
        <taxon>Pseudomonadati</taxon>
        <taxon>Thermodesulfobacteriota</taxon>
        <taxon>Desulfovibrionia</taxon>
        <taxon>Desulfovibrionales</taxon>
        <taxon>Desulfovibrionaceae</taxon>
        <taxon>Halodesulfovibrio</taxon>
    </lineage>
</organism>
<reference evidence="10 11" key="1">
    <citation type="submission" date="2016-11" db="EMBL/GenBank/DDBJ databases">
        <authorList>
            <person name="Varghese N."/>
            <person name="Submissions S."/>
        </authorList>
    </citation>
    <scope>NUCLEOTIDE SEQUENCE [LARGE SCALE GENOMIC DNA]</scope>
    <source>
        <strain evidence="10 11">DSM 17919</strain>
    </source>
</reference>
<keyword evidence="4 8" id="KW-0418">Kinase</keyword>
<protein>
    <recommendedName>
        <fullName evidence="8">Cytidylate kinase</fullName>
        <shortName evidence="8">CK</shortName>
        <ecNumber evidence="8">2.7.4.25</ecNumber>
    </recommendedName>
    <alternativeName>
        <fullName evidence="8">Cytidine monophosphate kinase</fullName>
        <shortName evidence="8">CMP kinase</shortName>
    </alternativeName>
</protein>
<dbReference type="Pfam" id="PF02224">
    <property type="entry name" value="Cytidylate_kin"/>
    <property type="match status" value="1"/>
</dbReference>
<comment type="catalytic activity">
    <reaction evidence="6 8">
        <text>dCMP + ATP = dCDP + ADP</text>
        <dbReference type="Rhea" id="RHEA:25094"/>
        <dbReference type="ChEBI" id="CHEBI:30616"/>
        <dbReference type="ChEBI" id="CHEBI:57566"/>
        <dbReference type="ChEBI" id="CHEBI:58593"/>
        <dbReference type="ChEBI" id="CHEBI:456216"/>
        <dbReference type="EC" id="2.7.4.25"/>
    </reaction>
</comment>
<dbReference type="PANTHER" id="PTHR21299">
    <property type="entry name" value="CYTIDYLATE KINASE/PANTOATE-BETA-ALANINE LIGASE"/>
    <property type="match status" value="1"/>
</dbReference>
<dbReference type="GO" id="GO:0005829">
    <property type="term" value="C:cytosol"/>
    <property type="evidence" value="ECO:0007669"/>
    <property type="project" value="TreeGrafter"/>
</dbReference>
<dbReference type="GO" id="GO:0005524">
    <property type="term" value="F:ATP binding"/>
    <property type="evidence" value="ECO:0007669"/>
    <property type="project" value="UniProtKB-UniRule"/>
</dbReference>